<dbReference type="Proteomes" id="UP000554482">
    <property type="component" value="Unassembled WGS sequence"/>
</dbReference>
<name>A0A7J6XB15_THATH</name>
<sequence length="196" mass="21949">MNYNLQGCALAFIIWAYSHIPCLGRREAVVPPFPRMLSWKNLPGRTTGRSTIQANISPPRGKPIVVVPPFPTEEKRNQELVNQALQNEEPKEEDVGKDGEEVKKDAKKDKEEKKDTENYEEEKKDVGKDEEEQKKDVGKDEEEQKKDAVKDEEKEKVDAGNNEEVVAADGLPRLGGKPNVLDVSMSGVQDLPVLKG</sequence>
<reference evidence="2 3" key="1">
    <citation type="submission" date="2020-06" db="EMBL/GenBank/DDBJ databases">
        <title>Transcriptomic and genomic resources for Thalictrum thalictroides and T. hernandezii: Facilitating candidate gene discovery in an emerging model plant lineage.</title>
        <authorList>
            <person name="Arias T."/>
            <person name="Riano-Pachon D.M."/>
            <person name="Di Stilio V.S."/>
        </authorList>
    </citation>
    <scope>NUCLEOTIDE SEQUENCE [LARGE SCALE GENOMIC DNA]</scope>
    <source>
        <strain evidence="3">cv. WT478/WT964</strain>
        <tissue evidence="2">Leaves</tissue>
    </source>
</reference>
<feature type="compositionally biased region" description="Basic and acidic residues" evidence="1">
    <location>
        <begin position="93"/>
        <end position="158"/>
    </location>
</feature>
<organism evidence="2 3">
    <name type="scientific">Thalictrum thalictroides</name>
    <name type="common">Rue-anemone</name>
    <name type="synonym">Anemone thalictroides</name>
    <dbReference type="NCBI Taxonomy" id="46969"/>
    <lineage>
        <taxon>Eukaryota</taxon>
        <taxon>Viridiplantae</taxon>
        <taxon>Streptophyta</taxon>
        <taxon>Embryophyta</taxon>
        <taxon>Tracheophyta</taxon>
        <taxon>Spermatophyta</taxon>
        <taxon>Magnoliopsida</taxon>
        <taxon>Ranunculales</taxon>
        <taxon>Ranunculaceae</taxon>
        <taxon>Thalictroideae</taxon>
        <taxon>Thalictrum</taxon>
    </lineage>
</organism>
<accession>A0A7J6XB15</accession>
<dbReference type="EMBL" id="JABWDY010003343">
    <property type="protein sequence ID" value="KAF5206025.1"/>
    <property type="molecule type" value="Genomic_DNA"/>
</dbReference>
<gene>
    <name evidence="2" type="ORF">FRX31_004388</name>
</gene>
<feature type="compositionally biased region" description="Polar residues" evidence="1">
    <location>
        <begin position="47"/>
        <end position="56"/>
    </location>
</feature>
<evidence type="ECO:0000256" key="1">
    <source>
        <dbReference type="SAM" id="MobiDB-lite"/>
    </source>
</evidence>
<dbReference type="AlphaFoldDB" id="A0A7J6XB15"/>
<evidence type="ECO:0000313" key="2">
    <source>
        <dbReference type="EMBL" id="KAF5206025.1"/>
    </source>
</evidence>
<protein>
    <submittedName>
        <fullName evidence="2">Uncharacterized protein</fullName>
    </submittedName>
</protein>
<feature type="region of interest" description="Disordered" evidence="1">
    <location>
        <begin position="43"/>
        <end position="68"/>
    </location>
</feature>
<comment type="caution">
    <text evidence="2">The sequence shown here is derived from an EMBL/GenBank/DDBJ whole genome shotgun (WGS) entry which is preliminary data.</text>
</comment>
<feature type="region of interest" description="Disordered" evidence="1">
    <location>
        <begin position="83"/>
        <end position="196"/>
    </location>
</feature>
<keyword evidence="3" id="KW-1185">Reference proteome</keyword>
<evidence type="ECO:0000313" key="3">
    <source>
        <dbReference type="Proteomes" id="UP000554482"/>
    </source>
</evidence>
<proteinExistence type="predicted"/>